<reference evidence="1" key="1">
    <citation type="submission" date="2021-02" db="EMBL/GenBank/DDBJ databases">
        <authorList>
            <person name="Dougan E. K."/>
            <person name="Rhodes N."/>
            <person name="Thang M."/>
            <person name="Chan C."/>
        </authorList>
    </citation>
    <scope>NUCLEOTIDE SEQUENCE</scope>
</reference>
<dbReference type="AlphaFoldDB" id="A0A812SMC4"/>
<accession>A0A812SMC4</accession>
<proteinExistence type="predicted"/>
<gene>
    <name evidence="1" type="ORF">SNAT2548_LOCUS27228</name>
</gene>
<comment type="caution">
    <text evidence="1">The sequence shown here is derived from an EMBL/GenBank/DDBJ whole genome shotgun (WGS) entry which is preliminary data.</text>
</comment>
<dbReference type="Proteomes" id="UP000604046">
    <property type="component" value="Unassembled WGS sequence"/>
</dbReference>
<dbReference type="EMBL" id="CAJNDS010002459">
    <property type="protein sequence ID" value="CAE7485310.1"/>
    <property type="molecule type" value="Genomic_DNA"/>
</dbReference>
<evidence type="ECO:0000313" key="2">
    <source>
        <dbReference type="Proteomes" id="UP000604046"/>
    </source>
</evidence>
<protein>
    <submittedName>
        <fullName evidence="1">Uncharacterized protein</fullName>
    </submittedName>
</protein>
<name>A0A812SMC4_9DINO</name>
<keyword evidence="2" id="KW-1185">Reference proteome</keyword>
<evidence type="ECO:0000313" key="1">
    <source>
        <dbReference type="EMBL" id="CAE7485310.1"/>
    </source>
</evidence>
<sequence>MVFVINDLLQVKLPPMETNHSNRIIDFHLEDRADLALTLADPELAAEKVATGAEEAATEGIEVLMAGGGMSAAQAMWNNMKALRQFQHSLETLVNNIRVIVGAIMDAFSSKSTTAPKKLDAKRSKKLQEAVKHFKTKSEQVAVVAKAEKMTPYKLSTEELQMLSDMVECSLFETTVAGVIRAKAPDATGFYCDACCSDLDPDARILGCKKCKESGGWFGGGSSCDIGICVRCSSLMLAHASKDVQERGEGSRGESWLQAHESLLLLRYRTPVQRVRTAVL</sequence>
<organism evidence="1 2">
    <name type="scientific">Symbiodinium natans</name>
    <dbReference type="NCBI Taxonomy" id="878477"/>
    <lineage>
        <taxon>Eukaryota</taxon>
        <taxon>Sar</taxon>
        <taxon>Alveolata</taxon>
        <taxon>Dinophyceae</taxon>
        <taxon>Suessiales</taxon>
        <taxon>Symbiodiniaceae</taxon>
        <taxon>Symbiodinium</taxon>
    </lineage>
</organism>